<protein>
    <recommendedName>
        <fullName evidence="9">Methylenetetrahydrofolate reductase</fullName>
    </recommendedName>
</protein>
<proteinExistence type="inferred from homology"/>
<comment type="similarity">
    <text evidence="3 9">Belongs to the methylenetetrahydrofolate reductase family.</text>
</comment>
<gene>
    <name evidence="10" type="ORF">GPICK_11925</name>
</gene>
<dbReference type="AlphaFoldDB" id="A0A0B5BB26"/>
<evidence type="ECO:0000256" key="3">
    <source>
        <dbReference type="ARBA" id="ARBA00006743"/>
    </source>
</evidence>
<evidence type="ECO:0000256" key="5">
    <source>
        <dbReference type="ARBA" id="ARBA00022827"/>
    </source>
</evidence>
<keyword evidence="4 9" id="KW-0285">Flavoprotein</keyword>
<evidence type="ECO:0000256" key="2">
    <source>
        <dbReference type="ARBA" id="ARBA00004777"/>
    </source>
</evidence>
<comment type="catalytic activity">
    <reaction evidence="8">
        <text>(6S)-5-methyl-5,6,7,8-tetrahydrofolate + NAD(+) = (6R)-5,10-methylene-5,6,7,8-tetrahydrofolate + NADH + H(+)</text>
        <dbReference type="Rhea" id="RHEA:19821"/>
        <dbReference type="ChEBI" id="CHEBI:15378"/>
        <dbReference type="ChEBI" id="CHEBI:15636"/>
        <dbReference type="ChEBI" id="CHEBI:18608"/>
        <dbReference type="ChEBI" id="CHEBI:57540"/>
        <dbReference type="ChEBI" id="CHEBI:57945"/>
        <dbReference type="EC" id="1.5.1.54"/>
    </reaction>
    <physiologicalReaction direction="right-to-left" evidence="8">
        <dbReference type="Rhea" id="RHEA:19823"/>
    </physiologicalReaction>
</comment>
<evidence type="ECO:0000256" key="4">
    <source>
        <dbReference type="ARBA" id="ARBA00022630"/>
    </source>
</evidence>
<comment type="cofactor">
    <cofactor evidence="1 9">
        <name>FAD</name>
        <dbReference type="ChEBI" id="CHEBI:57692"/>
    </cofactor>
</comment>
<evidence type="ECO:0000313" key="10">
    <source>
        <dbReference type="EMBL" id="AJE03968.1"/>
    </source>
</evidence>
<dbReference type="Pfam" id="PF02219">
    <property type="entry name" value="MTHFR"/>
    <property type="match status" value="1"/>
</dbReference>
<dbReference type="EMBL" id="CP009788">
    <property type="protein sequence ID" value="AJE03968.1"/>
    <property type="molecule type" value="Genomic_DNA"/>
</dbReference>
<evidence type="ECO:0000256" key="9">
    <source>
        <dbReference type="RuleBase" id="RU003862"/>
    </source>
</evidence>
<evidence type="ECO:0000256" key="7">
    <source>
        <dbReference type="ARBA" id="ARBA00034478"/>
    </source>
</evidence>
<dbReference type="Gene3D" id="3.20.20.220">
    <property type="match status" value="1"/>
</dbReference>
<dbReference type="SUPFAM" id="SSF51730">
    <property type="entry name" value="FAD-linked oxidoreductase"/>
    <property type="match status" value="1"/>
</dbReference>
<organism evidence="10 11">
    <name type="scientific">Geobacter pickeringii</name>
    <dbReference type="NCBI Taxonomy" id="345632"/>
    <lineage>
        <taxon>Bacteria</taxon>
        <taxon>Pseudomonadati</taxon>
        <taxon>Thermodesulfobacteriota</taxon>
        <taxon>Desulfuromonadia</taxon>
        <taxon>Geobacterales</taxon>
        <taxon>Geobacteraceae</taxon>
        <taxon>Geobacter</taxon>
    </lineage>
</organism>
<comment type="pathway">
    <text evidence="7">Amino-acid biosynthesis; L-methionine biosynthesis via de novo pathway.</text>
</comment>
<keyword evidence="11" id="KW-1185">Reference proteome</keyword>
<dbReference type="GO" id="GO:0009086">
    <property type="term" value="P:methionine biosynthetic process"/>
    <property type="evidence" value="ECO:0007669"/>
    <property type="project" value="TreeGrafter"/>
</dbReference>
<keyword evidence="5 9" id="KW-0274">FAD</keyword>
<dbReference type="PANTHER" id="PTHR45754:SF3">
    <property type="entry name" value="METHYLENETETRAHYDROFOLATE REDUCTASE (NADPH)"/>
    <property type="match status" value="1"/>
</dbReference>
<dbReference type="STRING" id="345632.GPICK_11925"/>
<dbReference type="GO" id="GO:0005829">
    <property type="term" value="C:cytosol"/>
    <property type="evidence" value="ECO:0007669"/>
    <property type="project" value="TreeGrafter"/>
</dbReference>
<evidence type="ECO:0000256" key="1">
    <source>
        <dbReference type="ARBA" id="ARBA00001974"/>
    </source>
</evidence>
<sequence length="296" mass="31549">MTSPMTSPLHELLAADRFAVTAEISPPKGSDCGEFLEKARALRGTVDAINVTDNQGANMRISPLAPAALLVREGIEPILQLTCRDRNRLALQSELLAAAAFGVTNVLALTGDYITFGDHAAAKPVFDLDAVQLLQAITTLNAGRDLAGTALHGVPRFYPGAAAAPEAEPFELTLAKLRKKAAAGARFFQTQALFSPEKLIRFGEAVRPLGVKVIAGVILIKSAGMARYMNARIPGLTVPQELVAELDDAPRPLETGTAIARRLVATLRPHCDGIHIMAMGKEELIPEILADLHRGD</sequence>
<dbReference type="GO" id="GO:0071949">
    <property type="term" value="F:FAD binding"/>
    <property type="evidence" value="ECO:0007669"/>
    <property type="project" value="TreeGrafter"/>
</dbReference>
<name>A0A0B5BB26_9BACT</name>
<reference evidence="10 11" key="1">
    <citation type="journal article" date="2015" name="Genome Announc.">
        <title>Complete Genome of Geobacter pickeringii G13T, a Metal-Reducing Isolate from Sedimentary Kaolin Deposits.</title>
        <authorList>
            <person name="Badalamenti J.P."/>
            <person name="Bond D.R."/>
        </authorList>
    </citation>
    <scope>NUCLEOTIDE SEQUENCE [LARGE SCALE GENOMIC DNA]</scope>
    <source>
        <strain evidence="10 11">G13</strain>
    </source>
</reference>
<comment type="pathway">
    <text evidence="2 9">One-carbon metabolism; tetrahydrofolate interconversion.</text>
</comment>
<accession>A0A0B5BB26</accession>
<dbReference type="Proteomes" id="UP000057609">
    <property type="component" value="Chromosome"/>
</dbReference>
<dbReference type="InterPro" id="IPR029041">
    <property type="entry name" value="FAD-linked_oxidoreductase-like"/>
</dbReference>
<evidence type="ECO:0000256" key="6">
    <source>
        <dbReference type="ARBA" id="ARBA00023002"/>
    </source>
</evidence>
<keyword evidence="6 9" id="KW-0560">Oxidoreductase</keyword>
<dbReference type="PANTHER" id="PTHR45754">
    <property type="entry name" value="METHYLENETETRAHYDROFOLATE REDUCTASE"/>
    <property type="match status" value="1"/>
</dbReference>
<evidence type="ECO:0000313" key="11">
    <source>
        <dbReference type="Proteomes" id="UP000057609"/>
    </source>
</evidence>
<dbReference type="GO" id="GO:0035999">
    <property type="term" value="P:tetrahydrofolate interconversion"/>
    <property type="evidence" value="ECO:0007669"/>
    <property type="project" value="UniProtKB-UniPathway"/>
</dbReference>
<dbReference type="GO" id="GO:0106312">
    <property type="term" value="F:methylenetetrahydrofolate reductase (NADH) activity"/>
    <property type="evidence" value="ECO:0007669"/>
    <property type="project" value="UniProtKB-EC"/>
</dbReference>
<evidence type="ECO:0000256" key="8">
    <source>
        <dbReference type="ARBA" id="ARBA00048628"/>
    </source>
</evidence>
<dbReference type="InterPro" id="IPR003171">
    <property type="entry name" value="Mehydrof_redctse-like"/>
</dbReference>
<dbReference type="CDD" id="cd00537">
    <property type="entry name" value="MTHFR"/>
    <property type="match status" value="1"/>
</dbReference>
<dbReference type="KEGG" id="gpi:GPICK_11925"/>
<dbReference type="UniPathway" id="UPA00193"/>
<dbReference type="HOGENOM" id="CLU_057297_2_0_7"/>